<proteinExistence type="inferred from homology"/>
<keyword evidence="2" id="KW-0560">Oxidoreductase</keyword>
<protein>
    <submittedName>
        <fullName evidence="4">SDR family oxidoreductase</fullName>
    </submittedName>
</protein>
<dbReference type="Gene3D" id="3.40.50.720">
    <property type="entry name" value="NAD(P)-binding Rossmann-like Domain"/>
    <property type="match status" value="1"/>
</dbReference>
<dbReference type="SUPFAM" id="SSF51735">
    <property type="entry name" value="NAD(P)-binding Rossmann-fold domains"/>
    <property type="match status" value="1"/>
</dbReference>
<dbReference type="Proteomes" id="UP000545761">
    <property type="component" value="Unassembled WGS sequence"/>
</dbReference>
<dbReference type="Pfam" id="PF00106">
    <property type="entry name" value="adh_short"/>
    <property type="match status" value="1"/>
</dbReference>
<sequence length="268" mass="27349">MGVLDGQVVVFTGAGSGIGRAVVTHYVAEGARVVAVDVADTVEQLAKELGDAVVPVVTDVRSWEGNVRAAAAARETWGRIDVFVGNAGITDGARPLEEIPGERLTDAFSELFGVNVLAPMLGARAVVDDLVKSRGSIILTGSFASSNAAGGGVLYTASKHAVQGLVRQLAYELAPDVRVNGVAPGVAPTRLRGTTSLGQTAADSVLDGTREVLPLQEVPDVDAYNGIFTLLASPSQSAAMTGTMVTADSGLSIRGLARPGGRVAEAGE</sequence>
<evidence type="ECO:0000313" key="4">
    <source>
        <dbReference type="EMBL" id="MBA2945040.1"/>
    </source>
</evidence>
<dbReference type="PRINTS" id="PR00081">
    <property type="entry name" value="GDHRDH"/>
</dbReference>
<comment type="caution">
    <text evidence="4">The sequence shown here is derived from an EMBL/GenBank/DDBJ whole genome shotgun (WGS) entry which is preliminary data.</text>
</comment>
<dbReference type="AlphaFoldDB" id="A0A7W0DHD9"/>
<dbReference type="InterPro" id="IPR020904">
    <property type="entry name" value="Sc_DH/Rdtase_CS"/>
</dbReference>
<dbReference type="GO" id="GO:0050664">
    <property type="term" value="F:oxidoreductase activity, acting on NAD(P)H, oxygen as acceptor"/>
    <property type="evidence" value="ECO:0007669"/>
    <property type="project" value="TreeGrafter"/>
</dbReference>
<dbReference type="PANTHER" id="PTHR43008:SF4">
    <property type="entry name" value="CHAIN DEHYDROGENASE, PUTATIVE (AFU_ORTHOLOGUE AFUA_4G08710)-RELATED"/>
    <property type="match status" value="1"/>
</dbReference>
<name>A0A7W0DHD9_9ACTN</name>
<reference evidence="4 5" key="1">
    <citation type="submission" date="2020-07" db="EMBL/GenBank/DDBJ databases">
        <title>Streptomyces isolated from Indian soil.</title>
        <authorList>
            <person name="Mandal S."/>
            <person name="Maiti P.K."/>
        </authorList>
    </citation>
    <scope>NUCLEOTIDE SEQUENCE [LARGE SCALE GENOMIC DNA]</scope>
    <source>
        <strain evidence="4 5">PSKA28</strain>
    </source>
</reference>
<dbReference type="PANTHER" id="PTHR43008">
    <property type="entry name" value="BENZIL REDUCTASE"/>
    <property type="match status" value="1"/>
</dbReference>
<comment type="similarity">
    <text evidence="1 3">Belongs to the short-chain dehydrogenases/reductases (SDR) family.</text>
</comment>
<dbReference type="InterPro" id="IPR036291">
    <property type="entry name" value="NAD(P)-bd_dom_sf"/>
</dbReference>
<evidence type="ECO:0000313" key="5">
    <source>
        <dbReference type="Proteomes" id="UP000545761"/>
    </source>
</evidence>
<dbReference type="EMBL" id="JACEHE010000002">
    <property type="protein sequence ID" value="MBA2945040.1"/>
    <property type="molecule type" value="Genomic_DNA"/>
</dbReference>
<organism evidence="4 5">
    <name type="scientific">Streptomyces himalayensis subsp. himalayensis</name>
    <dbReference type="NCBI Taxonomy" id="2756131"/>
    <lineage>
        <taxon>Bacteria</taxon>
        <taxon>Bacillati</taxon>
        <taxon>Actinomycetota</taxon>
        <taxon>Actinomycetes</taxon>
        <taxon>Kitasatosporales</taxon>
        <taxon>Streptomycetaceae</taxon>
        <taxon>Streptomyces</taxon>
        <taxon>Streptomyces himalayensis</taxon>
    </lineage>
</organism>
<dbReference type="PRINTS" id="PR00080">
    <property type="entry name" value="SDRFAMILY"/>
</dbReference>
<dbReference type="PROSITE" id="PS00061">
    <property type="entry name" value="ADH_SHORT"/>
    <property type="match status" value="1"/>
</dbReference>
<dbReference type="RefSeq" id="WP_181655989.1">
    <property type="nucleotide sequence ID" value="NZ_JACEHE010000002.1"/>
</dbReference>
<evidence type="ECO:0000256" key="2">
    <source>
        <dbReference type="ARBA" id="ARBA00023002"/>
    </source>
</evidence>
<accession>A0A7W0DHD9</accession>
<evidence type="ECO:0000256" key="1">
    <source>
        <dbReference type="ARBA" id="ARBA00006484"/>
    </source>
</evidence>
<gene>
    <name evidence="4" type="ORF">H1D24_04160</name>
</gene>
<dbReference type="InterPro" id="IPR002347">
    <property type="entry name" value="SDR_fam"/>
</dbReference>
<evidence type="ECO:0000256" key="3">
    <source>
        <dbReference type="RuleBase" id="RU000363"/>
    </source>
</evidence>